<name>A0A8H4PEQ1_9HYPO</name>
<sequence length="424" mass="47382">MMKMKCQLLAASPRSTIDDGCLDKLTTPRSEKLEGRNEEQSITNFHQEVDKAADEAFQQKENATCHADKLSAGLEDLRRLVKDRGDTLPASLRDVVSEAEGNFNNATLAVGKAEQACKEGTRETRTFELSSAPSTGSARHLLTSPQSYAMEKEFSGQRQTKRYIAGSTAAQKSLIAATENPRSSDRPSQVELRLPARKWKRCDAVEAMLTFRAACDERTEAEHSAARLRTEYTGAVDFMKHWVRLCANLLSYGEEVAAFPEDITECFESLVNANRLLWLYRMSSGQQQQDKFRRTRRGRSRTCTIYHIPVLEAIPTTDRRVEPRVFVLTVVDFLVHNKGAPEDLEIVEKSQLSETLDHVFCKARDIIGISSETSTVCVVSTAGPLGNNIMLQHLSKLHRNDDGTYAASQERLAENAADRKGFGF</sequence>
<gene>
    <name evidence="1" type="ORF">FALBO_4952</name>
</gene>
<evidence type="ECO:0000313" key="1">
    <source>
        <dbReference type="EMBL" id="KAF4468168.1"/>
    </source>
</evidence>
<protein>
    <submittedName>
        <fullName evidence="1">Uncharacterized protein</fullName>
    </submittedName>
</protein>
<organism evidence="1 2">
    <name type="scientific">Fusarium albosuccineum</name>
    <dbReference type="NCBI Taxonomy" id="1237068"/>
    <lineage>
        <taxon>Eukaryota</taxon>
        <taxon>Fungi</taxon>
        <taxon>Dikarya</taxon>
        <taxon>Ascomycota</taxon>
        <taxon>Pezizomycotina</taxon>
        <taxon>Sordariomycetes</taxon>
        <taxon>Hypocreomycetidae</taxon>
        <taxon>Hypocreales</taxon>
        <taxon>Nectriaceae</taxon>
        <taxon>Fusarium</taxon>
        <taxon>Fusarium decemcellulare species complex</taxon>
    </lineage>
</organism>
<dbReference type="EMBL" id="JAADYS010000647">
    <property type="protein sequence ID" value="KAF4468168.1"/>
    <property type="molecule type" value="Genomic_DNA"/>
</dbReference>
<dbReference type="AlphaFoldDB" id="A0A8H4PEQ1"/>
<comment type="caution">
    <text evidence="1">The sequence shown here is derived from an EMBL/GenBank/DDBJ whole genome shotgun (WGS) entry which is preliminary data.</text>
</comment>
<evidence type="ECO:0000313" key="2">
    <source>
        <dbReference type="Proteomes" id="UP000554235"/>
    </source>
</evidence>
<accession>A0A8H4PEQ1</accession>
<dbReference type="Proteomes" id="UP000554235">
    <property type="component" value="Unassembled WGS sequence"/>
</dbReference>
<reference evidence="1 2" key="1">
    <citation type="submission" date="2020-01" db="EMBL/GenBank/DDBJ databases">
        <title>Identification and distribution of gene clusters putatively required for synthesis of sphingolipid metabolism inhibitors in phylogenetically diverse species of the filamentous fungus Fusarium.</title>
        <authorList>
            <person name="Kim H.-S."/>
            <person name="Busman M."/>
            <person name="Brown D.W."/>
            <person name="Divon H."/>
            <person name="Uhlig S."/>
            <person name="Proctor R.H."/>
        </authorList>
    </citation>
    <scope>NUCLEOTIDE SEQUENCE [LARGE SCALE GENOMIC DNA]</scope>
    <source>
        <strain evidence="1 2">NRRL 20459</strain>
    </source>
</reference>
<proteinExistence type="predicted"/>
<keyword evidence="2" id="KW-1185">Reference proteome</keyword>